<keyword evidence="10" id="KW-0812">Transmembrane</keyword>
<evidence type="ECO:0000256" key="5">
    <source>
        <dbReference type="ARBA" id="ARBA00023315"/>
    </source>
</evidence>
<comment type="pathway">
    <text evidence="1">Glycerolipid metabolism; triacylglycerol biosynthesis.</text>
</comment>
<proteinExistence type="inferred from homology"/>
<reference evidence="14 15" key="1">
    <citation type="submission" date="2024-02" db="EMBL/GenBank/DDBJ databases">
        <authorList>
            <person name="Chen Y."/>
            <person name="Shah S."/>
            <person name="Dougan E. K."/>
            <person name="Thang M."/>
            <person name="Chan C."/>
        </authorList>
    </citation>
    <scope>NUCLEOTIDE SEQUENCE [LARGE SCALE GENOMIC DNA]</scope>
</reference>
<dbReference type="CDD" id="cd00053">
    <property type="entry name" value="EGF"/>
    <property type="match status" value="1"/>
</dbReference>
<evidence type="ECO:0000256" key="10">
    <source>
        <dbReference type="SAM" id="Phobius"/>
    </source>
</evidence>
<evidence type="ECO:0000256" key="7">
    <source>
        <dbReference type="ARBA" id="ARBA00047604"/>
    </source>
</evidence>
<comment type="catalytic activity">
    <reaction evidence="7">
        <text>a long chain fatty alcohol + a fatty acyl-CoA = a long-chain alcohol wax ester + CoA</text>
        <dbReference type="Rhea" id="RHEA:38443"/>
        <dbReference type="ChEBI" id="CHEBI:17135"/>
        <dbReference type="ChEBI" id="CHEBI:57287"/>
        <dbReference type="ChEBI" id="CHEBI:77636"/>
        <dbReference type="ChEBI" id="CHEBI:235323"/>
        <dbReference type="EC" id="2.3.1.75"/>
    </reaction>
</comment>
<dbReference type="InterPro" id="IPR013111">
    <property type="entry name" value="EGF_extracell"/>
</dbReference>
<keyword evidence="10" id="KW-1133">Transmembrane helix</keyword>
<evidence type="ECO:0000259" key="13">
    <source>
        <dbReference type="Pfam" id="PF07974"/>
    </source>
</evidence>
<comment type="pathway">
    <text evidence="2">Lipid metabolism.</text>
</comment>
<comment type="caution">
    <text evidence="14">The sequence shown here is derived from an EMBL/GenBank/DDBJ whole genome shotgun (WGS) entry which is preliminary data.</text>
</comment>
<evidence type="ECO:0000256" key="1">
    <source>
        <dbReference type="ARBA" id="ARBA00004771"/>
    </source>
</evidence>
<organism evidence="14 15">
    <name type="scientific">Durusdinium trenchii</name>
    <dbReference type="NCBI Taxonomy" id="1381693"/>
    <lineage>
        <taxon>Eukaryota</taxon>
        <taxon>Sar</taxon>
        <taxon>Alveolata</taxon>
        <taxon>Dinophyceae</taxon>
        <taxon>Suessiales</taxon>
        <taxon>Symbiodiniaceae</taxon>
        <taxon>Durusdinium</taxon>
    </lineage>
</organism>
<gene>
    <name evidence="14" type="ORF">SCF082_LOCUS12753</name>
</gene>
<sequence length="971" mass="107375">GEAWRKVWLALPRASAERAAWLRRRGKKRLGFQMRHALLDCVCVQGSGRAWSKPGGGGAAERGGGREGMAGVCPDNKFAVEIAAAAASLGECSGHGTCVNETCNCDAGWTGRSELFNTEGLDCQVNTAVVRVLWSLSLAFVVSVWVVSSPKIRLRINQHREQVALMKRKGKTYTVFSNTNMLALISYASTCATGYVLLALAKILDEDERIGTTVAASVGFTLSVSGYFLAFFFFQPFLMSVLLRGGQNYSSLNRFNFQVSIAITSGMIFAGFFPLFALARRDDGATDFRHRLFVGFMLIYSILLFVYGVQSALVLQRASSILKVSLALFNAPWILEIRRSIFRVQFQTMVQAFLQTSVYLAFGLSPFLWNKLDYFLPISMGGATLIWAQIFNSVVDSNTKTMVVAQDTAISTFGGEAFSLNPHYSGNTRGAEHNNNNNTTATLEGRTSWKRGPRANHESLASTEIGKMAPQSTSTATATVAAPRKEAVPRHSIKADVGSHLMHLGARDFEKGTLDAAPILCVGWLYFTKTVTMDEVKKEVMEGMVGKVKRFSAVPVERDGWTFFEQVEKLDMEYHFQQVSGFDKQEDFENYLQKLIGEGIDMSKPWWRYVLIDRLPCGRCAVLCLTDHTLGDGASMVTALLNMCKGGVNPVFQKASGKPRVRAKARSLTAFERCVALWRGVTRPLFEQAKSDIPSKLKQPSGKFPKKWRFALTPQDQHMDAAMFKEIKDRIPSATVNDVMLTVTALAIKRYYQAINDPLMAGTDNLTATYAVNARPAGANFLADEWFGNHIVVATTEYPMHLPRVDTLLAFRDSSRLKKAGPDTVMRQLLMKAFSHLPRDKVVEIAAEATCKFSIMISNVLISTEKLQLFGQDVDDMLFLAMSPLGMYAGTATYVDKVNVGVVVTEDTGADPQAILPFFKEELELLHKEVLSHDREFFINQDQPLSAAKFFVPAFLCVSALAVALQLFVVS</sequence>
<feature type="domain" description="O-acyltransferase WSD1-like N-terminal" evidence="11">
    <location>
        <begin position="563"/>
        <end position="654"/>
    </location>
</feature>
<feature type="transmembrane region" description="Helical" evidence="10">
    <location>
        <begin position="128"/>
        <end position="147"/>
    </location>
</feature>
<comment type="similarity">
    <text evidence="6">In the N-terminal section; belongs to the long-chain O-acyltransferase family.</text>
</comment>
<feature type="compositionally biased region" description="Low complexity" evidence="9">
    <location>
        <begin position="472"/>
        <end position="482"/>
    </location>
</feature>
<feature type="domain" description="O-acyltransferase WSD1 C-terminal" evidence="12">
    <location>
        <begin position="788"/>
        <end position="926"/>
    </location>
</feature>
<comment type="catalytic activity">
    <reaction evidence="8">
        <text>an acyl-CoA + a 1,2-diacyl-sn-glycerol = a triacyl-sn-glycerol + CoA</text>
        <dbReference type="Rhea" id="RHEA:10868"/>
        <dbReference type="ChEBI" id="CHEBI:17815"/>
        <dbReference type="ChEBI" id="CHEBI:57287"/>
        <dbReference type="ChEBI" id="CHEBI:58342"/>
        <dbReference type="ChEBI" id="CHEBI:64615"/>
        <dbReference type="EC" id="2.3.1.20"/>
    </reaction>
</comment>
<evidence type="ECO:0000256" key="3">
    <source>
        <dbReference type="ARBA" id="ARBA00022679"/>
    </source>
</evidence>
<evidence type="ECO:0000259" key="11">
    <source>
        <dbReference type="Pfam" id="PF03007"/>
    </source>
</evidence>
<feature type="transmembrane region" description="Helical" evidence="10">
    <location>
        <begin position="181"/>
        <end position="201"/>
    </location>
</feature>
<evidence type="ECO:0000313" key="14">
    <source>
        <dbReference type="EMBL" id="CAK9015428.1"/>
    </source>
</evidence>
<feature type="domain" description="Epidermal growth factor-like" evidence="13">
    <location>
        <begin position="90"/>
        <end position="112"/>
    </location>
</feature>
<evidence type="ECO:0000313" key="15">
    <source>
        <dbReference type="Proteomes" id="UP001642464"/>
    </source>
</evidence>
<keyword evidence="15" id="KW-1185">Reference proteome</keyword>
<dbReference type="InterPro" id="IPR045034">
    <property type="entry name" value="O-acyltransferase_WSD1-like"/>
</dbReference>
<accession>A0ABP0JM60</accession>
<dbReference type="Gene3D" id="2.10.25.10">
    <property type="entry name" value="Laminin"/>
    <property type="match status" value="1"/>
</dbReference>
<dbReference type="InterPro" id="IPR009721">
    <property type="entry name" value="O-acyltransferase_WSD1_C"/>
</dbReference>
<dbReference type="Pfam" id="PF03007">
    <property type="entry name" value="WS_DGAT_cat"/>
    <property type="match status" value="1"/>
</dbReference>
<dbReference type="PANTHER" id="PTHR31650">
    <property type="entry name" value="O-ACYLTRANSFERASE (WSD1-LIKE) FAMILY PROTEIN"/>
    <property type="match status" value="1"/>
</dbReference>
<feature type="transmembrane region" description="Helical" evidence="10">
    <location>
        <begin position="213"/>
        <end position="235"/>
    </location>
</feature>
<dbReference type="InterPro" id="IPR004255">
    <property type="entry name" value="O-acyltransferase_WSD1_N"/>
</dbReference>
<evidence type="ECO:0000256" key="2">
    <source>
        <dbReference type="ARBA" id="ARBA00005189"/>
    </source>
</evidence>
<evidence type="ECO:0000256" key="6">
    <source>
        <dbReference type="ARBA" id="ARBA00024360"/>
    </source>
</evidence>
<feature type="region of interest" description="Disordered" evidence="9">
    <location>
        <begin position="424"/>
        <end position="489"/>
    </location>
</feature>
<feature type="transmembrane region" description="Helical" evidence="10">
    <location>
        <begin position="255"/>
        <end position="279"/>
    </location>
</feature>
<keyword evidence="5" id="KW-0012">Acyltransferase</keyword>
<feature type="non-terminal residue" evidence="14">
    <location>
        <position position="1"/>
    </location>
</feature>
<protein>
    <submittedName>
        <fullName evidence="14">Diacylglycerol O-acyltransferase</fullName>
    </submittedName>
</protein>
<dbReference type="Pfam" id="PF06974">
    <property type="entry name" value="WS_DGAT_C"/>
    <property type="match status" value="1"/>
</dbReference>
<evidence type="ECO:0000256" key="4">
    <source>
        <dbReference type="ARBA" id="ARBA00023157"/>
    </source>
</evidence>
<evidence type="ECO:0000256" key="8">
    <source>
        <dbReference type="ARBA" id="ARBA00048109"/>
    </source>
</evidence>
<dbReference type="PANTHER" id="PTHR31650:SF1">
    <property type="entry name" value="WAX ESTER SYNTHASE_DIACYLGLYCEROL ACYLTRANSFERASE 4-RELATED"/>
    <property type="match status" value="1"/>
</dbReference>
<feature type="transmembrane region" description="Helical" evidence="10">
    <location>
        <begin position="291"/>
        <end position="309"/>
    </location>
</feature>
<dbReference type="Proteomes" id="UP001642464">
    <property type="component" value="Unassembled WGS sequence"/>
</dbReference>
<feature type="transmembrane region" description="Helical" evidence="10">
    <location>
        <begin position="950"/>
        <end position="969"/>
    </location>
</feature>
<dbReference type="Pfam" id="PF07974">
    <property type="entry name" value="EGF_2"/>
    <property type="match status" value="1"/>
</dbReference>
<keyword evidence="4" id="KW-1015">Disulfide bond</keyword>
<evidence type="ECO:0000259" key="12">
    <source>
        <dbReference type="Pfam" id="PF06974"/>
    </source>
</evidence>
<dbReference type="EMBL" id="CAXAMM010007793">
    <property type="protein sequence ID" value="CAK9015428.1"/>
    <property type="molecule type" value="Genomic_DNA"/>
</dbReference>
<keyword evidence="10" id="KW-0472">Membrane</keyword>
<name>A0ABP0JM60_9DINO</name>
<evidence type="ECO:0000256" key="9">
    <source>
        <dbReference type="SAM" id="MobiDB-lite"/>
    </source>
</evidence>
<keyword evidence="3" id="KW-0808">Transferase</keyword>